<accession>A0ABV8U3A2</accession>
<dbReference type="Gene3D" id="3.40.50.300">
    <property type="entry name" value="P-loop containing nucleotide triphosphate hydrolases"/>
    <property type="match status" value="2"/>
</dbReference>
<evidence type="ECO:0000256" key="3">
    <source>
        <dbReference type="ARBA" id="ARBA00022475"/>
    </source>
</evidence>
<dbReference type="RefSeq" id="WP_380624753.1">
    <property type="nucleotide sequence ID" value="NZ_JBHSDK010000036.1"/>
</dbReference>
<dbReference type="PANTHER" id="PTHR42771:SF2">
    <property type="entry name" value="IRON(3+)-HYDROXAMATE IMPORT ATP-BINDING PROTEIN FHUC"/>
    <property type="match status" value="1"/>
</dbReference>
<evidence type="ECO:0000256" key="1">
    <source>
        <dbReference type="ARBA" id="ARBA00004202"/>
    </source>
</evidence>
<evidence type="ECO:0000256" key="4">
    <source>
        <dbReference type="ARBA" id="ARBA00022496"/>
    </source>
</evidence>
<keyword evidence="5" id="KW-0408">Iron</keyword>
<evidence type="ECO:0000256" key="2">
    <source>
        <dbReference type="ARBA" id="ARBA00022448"/>
    </source>
</evidence>
<dbReference type="InterPro" id="IPR003593">
    <property type="entry name" value="AAA+_ATPase"/>
</dbReference>
<reference evidence="10" key="1">
    <citation type="journal article" date="2019" name="Int. J. Syst. Evol. Microbiol.">
        <title>The Global Catalogue of Microorganisms (GCM) 10K type strain sequencing project: providing services to taxonomists for standard genome sequencing and annotation.</title>
        <authorList>
            <consortium name="The Broad Institute Genomics Platform"/>
            <consortium name="The Broad Institute Genome Sequencing Center for Infectious Disease"/>
            <person name="Wu L."/>
            <person name="Ma J."/>
        </authorList>
    </citation>
    <scope>NUCLEOTIDE SEQUENCE [LARGE SCALE GENOMIC DNA]</scope>
    <source>
        <strain evidence="10">IBRC-M 10908</strain>
    </source>
</reference>
<sequence length="249" mass="26965">MTTHGAYLRSLRLDNPPRGTWPFNLPAFVNLEHDLNLDAPIVAFCGDNGAGKSTLIEALAVACGFNAEGGSANFRFTTRKTDTSLANHLIVARHPGAQPATGYFLRAESFFNVATEIERLDADPDTEPLLPAYGGVSFHERSHGEGFLALVNHRFGPRGLYILDEPEAALSVHGCLALLSRMVELAGQGSQFFVATHSPILLAAPGAVIYQCDETGTHEVDYDDADPVALTRGFLASPERFLRHLFTSE</sequence>
<keyword evidence="3" id="KW-1003">Cell membrane</keyword>
<comment type="subcellular location">
    <subcellularLocation>
        <location evidence="1">Cell membrane</location>
        <topology evidence="1">Peripheral membrane protein</topology>
    </subcellularLocation>
</comment>
<name>A0ABV8U3A2_9ACTN</name>
<evidence type="ECO:0000256" key="5">
    <source>
        <dbReference type="ARBA" id="ARBA00023004"/>
    </source>
</evidence>
<dbReference type="SUPFAM" id="SSF52540">
    <property type="entry name" value="P-loop containing nucleoside triphosphate hydrolases"/>
    <property type="match status" value="1"/>
</dbReference>
<evidence type="ECO:0000256" key="6">
    <source>
        <dbReference type="ARBA" id="ARBA00023065"/>
    </source>
</evidence>
<gene>
    <name evidence="9" type="ORF">ACFPET_20595</name>
</gene>
<dbReference type="EMBL" id="JBHSDK010000036">
    <property type="protein sequence ID" value="MFC4337599.1"/>
    <property type="molecule type" value="Genomic_DNA"/>
</dbReference>
<dbReference type="InterPro" id="IPR027417">
    <property type="entry name" value="P-loop_NTPase"/>
</dbReference>
<keyword evidence="4" id="KW-0410">Iron transport</keyword>
<comment type="caution">
    <text evidence="9">The sequence shown here is derived from an EMBL/GenBank/DDBJ whole genome shotgun (WGS) entry which is preliminary data.</text>
</comment>
<feature type="domain" description="AAA+ ATPase" evidence="8">
    <location>
        <begin position="38"/>
        <end position="226"/>
    </location>
</feature>
<keyword evidence="7" id="KW-0472">Membrane</keyword>
<proteinExistence type="predicted"/>
<protein>
    <submittedName>
        <fullName evidence="9">AAA family ATPase</fullName>
    </submittedName>
</protein>
<dbReference type="InterPro" id="IPR038729">
    <property type="entry name" value="Rad50/SbcC_AAA"/>
</dbReference>
<keyword evidence="10" id="KW-1185">Reference proteome</keyword>
<keyword evidence="2" id="KW-0813">Transport</keyword>
<dbReference type="Proteomes" id="UP001595823">
    <property type="component" value="Unassembled WGS sequence"/>
</dbReference>
<evidence type="ECO:0000313" key="10">
    <source>
        <dbReference type="Proteomes" id="UP001595823"/>
    </source>
</evidence>
<evidence type="ECO:0000259" key="8">
    <source>
        <dbReference type="SMART" id="SM00382"/>
    </source>
</evidence>
<dbReference type="PANTHER" id="PTHR42771">
    <property type="entry name" value="IRON(3+)-HYDROXAMATE IMPORT ATP-BINDING PROTEIN FHUC"/>
    <property type="match status" value="1"/>
</dbReference>
<evidence type="ECO:0000313" key="9">
    <source>
        <dbReference type="EMBL" id="MFC4337599.1"/>
    </source>
</evidence>
<dbReference type="InterPro" id="IPR051535">
    <property type="entry name" value="Siderophore_ABC-ATPase"/>
</dbReference>
<evidence type="ECO:0000256" key="7">
    <source>
        <dbReference type="ARBA" id="ARBA00023136"/>
    </source>
</evidence>
<dbReference type="Pfam" id="PF13476">
    <property type="entry name" value="AAA_23"/>
    <property type="match status" value="1"/>
</dbReference>
<organism evidence="9 10">
    <name type="scientific">Salininema proteolyticum</name>
    <dbReference type="NCBI Taxonomy" id="1607685"/>
    <lineage>
        <taxon>Bacteria</taxon>
        <taxon>Bacillati</taxon>
        <taxon>Actinomycetota</taxon>
        <taxon>Actinomycetes</taxon>
        <taxon>Glycomycetales</taxon>
        <taxon>Glycomycetaceae</taxon>
        <taxon>Salininema</taxon>
    </lineage>
</organism>
<keyword evidence="6" id="KW-0406">Ion transport</keyword>
<dbReference type="SMART" id="SM00382">
    <property type="entry name" value="AAA"/>
    <property type="match status" value="1"/>
</dbReference>